<keyword evidence="4" id="KW-0539">Nucleus</keyword>
<dbReference type="GO" id="GO:0005634">
    <property type="term" value="C:nucleus"/>
    <property type="evidence" value="ECO:0007669"/>
    <property type="project" value="UniProtKB-SubCell"/>
</dbReference>
<evidence type="ECO:0000256" key="5">
    <source>
        <dbReference type="SAM" id="MobiDB-lite"/>
    </source>
</evidence>
<dbReference type="PROSITE" id="PS50250">
    <property type="entry name" value="PCI"/>
    <property type="match status" value="1"/>
</dbReference>
<dbReference type="Proteomes" id="UP001431209">
    <property type="component" value="Unassembled WGS sequence"/>
</dbReference>
<sequence length="449" mass="51862">MSDDEEVILEDGDDEEDIELGSNEDMEDEDGEEEVDSSNTYYNAKGSIEEDIDEALELFEAVLDMEEEKGQWGFKALKQMVKLNFRLNKYTDMLKRYKQLLDYMSIVTRNESETAINKVLNMVSSSTDQKLLSNVYSESLEALKKAGNEKLWFNTKLKQGKLYMDSHDYDSLRRVIQELKDWCKTPDGKLDMKKDTNLLDIYVLEIQMYSDLNDLKKLAELYKSCNQLSSNAVVLNPRVTGVIRECGGKMYMREKKWKNAYEDFFEAFKSYDEAGNPRRIECLKYLVLSNLLSSNDINPFDANEAKPYKTHSEIVAMTELVSAYQNNNIKSFEKILKQNKKTIAEDPFIRTYIPDLLNNIRTKVLLRLIKPYTRIKMDFVAKELFITIQDVEKLCVDLILDQQLDGFIDQIQGMVTLGAKGSESTRYKAINSWSQRLADIHGAVLGKIN</sequence>
<protein>
    <submittedName>
        <fullName evidence="7">Cops2</fullName>
    </submittedName>
</protein>
<dbReference type="InterPro" id="IPR050871">
    <property type="entry name" value="26S_Proteasome/COP9_Components"/>
</dbReference>
<dbReference type="SMART" id="SM00088">
    <property type="entry name" value="PINT"/>
    <property type="match status" value="1"/>
</dbReference>
<evidence type="ECO:0000256" key="1">
    <source>
        <dbReference type="ARBA" id="ARBA00004123"/>
    </source>
</evidence>
<dbReference type="SMART" id="SM00753">
    <property type="entry name" value="PAM"/>
    <property type="match status" value="1"/>
</dbReference>
<gene>
    <name evidence="7" type="ORF">AKO1_006742</name>
</gene>
<keyword evidence="3" id="KW-0963">Cytoplasm</keyword>
<comment type="subcellular location">
    <subcellularLocation>
        <location evidence="2">Cytoplasm</location>
    </subcellularLocation>
    <subcellularLocation>
        <location evidence="1">Nucleus</location>
    </subcellularLocation>
</comment>
<dbReference type="Gene3D" id="1.25.40.570">
    <property type="match status" value="1"/>
</dbReference>
<evidence type="ECO:0000259" key="6">
    <source>
        <dbReference type="PROSITE" id="PS50250"/>
    </source>
</evidence>
<dbReference type="PANTHER" id="PTHR10678">
    <property type="entry name" value="26S PROTEASOME NON-ATPASE REGULATORY SUBUNIT 11/COP9 SIGNALOSOME COMPLEX SUBUNIT 2"/>
    <property type="match status" value="1"/>
</dbReference>
<comment type="caution">
    <text evidence="7">The sequence shown here is derived from an EMBL/GenBank/DDBJ whole genome shotgun (WGS) entry which is preliminary data.</text>
</comment>
<evidence type="ECO:0000313" key="7">
    <source>
        <dbReference type="EMBL" id="KAL0490099.1"/>
    </source>
</evidence>
<dbReference type="SUPFAM" id="SSF46785">
    <property type="entry name" value="Winged helix' DNA-binding domain"/>
    <property type="match status" value="1"/>
</dbReference>
<dbReference type="InterPro" id="IPR000717">
    <property type="entry name" value="PCI_dom"/>
</dbReference>
<name>A0AAW2ZLA5_9EUKA</name>
<dbReference type="FunFam" id="1.25.40.570:FF:000006">
    <property type="entry name" value="COP9 signalosome complex subunit 2"/>
    <property type="match status" value="1"/>
</dbReference>
<accession>A0AAW2ZLA5</accession>
<dbReference type="InterPro" id="IPR036390">
    <property type="entry name" value="WH_DNA-bd_sf"/>
</dbReference>
<evidence type="ECO:0000256" key="2">
    <source>
        <dbReference type="ARBA" id="ARBA00004496"/>
    </source>
</evidence>
<dbReference type="AlphaFoldDB" id="A0AAW2ZLA5"/>
<feature type="domain" description="PCI" evidence="6">
    <location>
        <begin position="253"/>
        <end position="422"/>
    </location>
</feature>
<proteinExistence type="predicted"/>
<dbReference type="Pfam" id="PF01399">
    <property type="entry name" value="PCI"/>
    <property type="match status" value="1"/>
</dbReference>
<keyword evidence="8" id="KW-1185">Reference proteome</keyword>
<organism evidence="7 8">
    <name type="scientific">Acrasis kona</name>
    <dbReference type="NCBI Taxonomy" id="1008807"/>
    <lineage>
        <taxon>Eukaryota</taxon>
        <taxon>Discoba</taxon>
        <taxon>Heterolobosea</taxon>
        <taxon>Tetramitia</taxon>
        <taxon>Eutetramitia</taxon>
        <taxon>Acrasidae</taxon>
        <taxon>Acrasis</taxon>
    </lineage>
</organism>
<reference evidence="7 8" key="1">
    <citation type="submission" date="2024-03" db="EMBL/GenBank/DDBJ databases">
        <title>The Acrasis kona genome and developmental transcriptomes reveal deep origins of eukaryotic multicellular pathways.</title>
        <authorList>
            <person name="Sheikh S."/>
            <person name="Fu C.-J."/>
            <person name="Brown M.W."/>
            <person name="Baldauf S.L."/>
        </authorList>
    </citation>
    <scope>NUCLEOTIDE SEQUENCE [LARGE SCALE GENOMIC DNA]</scope>
    <source>
        <strain evidence="7 8">ATCC MYA-3509</strain>
    </source>
</reference>
<dbReference type="GO" id="GO:0005737">
    <property type="term" value="C:cytoplasm"/>
    <property type="evidence" value="ECO:0007669"/>
    <property type="project" value="UniProtKB-SubCell"/>
</dbReference>
<feature type="compositionally biased region" description="Acidic residues" evidence="5">
    <location>
        <begin position="1"/>
        <end position="36"/>
    </location>
</feature>
<dbReference type="EMBL" id="JAOPGA020001637">
    <property type="protein sequence ID" value="KAL0490099.1"/>
    <property type="molecule type" value="Genomic_DNA"/>
</dbReference>
<feature type="region of interest" description="Disordered" evidence="5">
    <location>
        <begin position="1"/>
        <end position="39"/>
    </location>
</feature>
<evidence type="ECO:0000256" key="4">
    <source>
        <dbReference type="ARBA" id="ARBA00023242"/>
    </source>
</evidence>
<evidence type="ECO:0000256" key="3">
    <source>
        <dbReference type="ARBA" id="ARBA00022490"/>
    </source>
</evidence>
<evidence type="ECO:0000313" key="8">
    <source>
        <dbReference type="Proteomes" id="UP001431209"/>
    </source>
</evidence>